<protein>
    <recommendedName>
        <fullName evidence="2">DUF1648 domain-containing protein</fullName>
    </recommendedName>
</protein>
<feature type="domain" description="DUF1648" evidence="2">
    <location>
        <begin position="10"/>
        <end position="56"/>
    </location>
</feature>
<dbReference type="EMBL" id="PQWM01000009">
    <property type="protein sequence ID" value="RDZ14711.1"/>
    <property type="molecule type" value="Genomic_DNA"/>
</dbReference>
<comment type="caution">
    <text evidence="3">The sequence shown here is derived from an EMBL/GenBank/DDBJ whole genome shotgun (WGS) entry which is preliminary data.</text>
</comment>
<dbReference type="PANTHER" id="PTHR37810:SF5">
    <property type="entry name" value="IMMUNITY PROTEIN SDPI"/>
    <property type="match status" value="1"/>
</dbReference>
<organism evidence="3 4">
    <name type="scientific">Priestia megaterium</name>
    <name type="common">Bacillus megaterium</name>
    <dbReference type="NCBI Taxonomy" id="1404"/>
    <lineage>
        <taxon>Bacteria</taxon>
        <taxon>Bacillati</taxon>
        <taxon>Bacillota</taxon>
        <taxon>Bacilli</taxon>
        <taxon>Bacillales</taxon>
        <taxon>Bacillaceae</taxon>
        <taxon>Priestia</taxon>
    </lineage>
</organism>
<dbReference type="InterPro" id="IPR025962">
    <property type="entry name" value="SdpI/YhfL"/>
</dbReference>
<keyword evidence="1" id="KW-1133">Transmembrane helix</keyword>
<feature type="transmembrane region" description="Helical" evidence="1">
    <location>
        <begin position="86"/>
        <end position="106"/>
    </location>
</feature>
<reference evidence="3 4" key="1">
    <citation type="journal article" date="2018" name="Appl. Environ. Microbiol.">
        <title>Antimicrobial susceptibility testing and tentative epidemiological cut-off values of five Bacillus species relevant for use as animal feed additives or for plant protection.</title>
        <authorList>
            <person name="Agerso Y."/>
            <person name="Stuer-Lauridsen B."/>
            <person name="Bjerre K."/>
            <person name="Jensen M.G."/>
            <person name="Johansen E."/>
            <person name="Bennedsen M."/>
            <person name="Brockmann E."/>
            <person name="Nielsen B."/>
        </authorList>
    </citation>
    <scope>NUCLEOTIDE SEQUENCE [LARGE SCALE GENOMIC DNA]</scope>
    <source>
        <strain evidence="3 4">CHCC20162</strain>
    </source>
</reference>
<dbReference type="RefSeq" id="WP_116074429.1">
    <property type="nucleotide sequence ID" value="NZ_CP187630.1"/>
</dbReference>
<dbReference type="Pfam" id="PF13630">
    <property type="entry name" value="SdpI"/>
    <property type="match status" value="1"/>
</dbReference>
<sequence length="212" mass="24286">MKKHVFPLGITLLTLAVWLIALPQLPATMPIHWGANGEADGFATKINAMILTVGIMALIYFIIAFIPRIDPRKENYKYFSKTYNILLNAVLLLFFFINMSTILQGFGYNVPMSYIVPIVVGIIFIIIGNYLQRVRSNYFMGIRTPWTLSNETVWKKTHRLSGKLFFIGGLLIFISAFLPDGYKSMVMWVSIVLCVAIPYLYSYLVYKKEMNM</sequence>
<dbReference type="PIRSF" id="PIRSF038959">
    <property type="entry name" value="SdpI"/>
    <property type="match status" value="1"/>
</dbReference>
<keyword evidence="1" id="KW-0812">Transmembrane</keyword>
<dbReference type="PANTHER" id="PTHR37810">
    <property type="entry name" value="IMMUNITY PROTEIN SDPI"/>
    <property type="match status" value="1"/>
</dbReference>
<evidence type="ECO:0000259" key="2">
    <source>
        <dbReference type="Pfam" id="PF07853"/>
    </source>
</evidence>
<dbReference type="InterPro" id="IPR026272">
    <property type="entry name" value="SdpI"/>
</dbReference>
<dbReference type="AlphaFoldDB" id="A0A3D8X2S3"/>
<evidence type="ECO:0000313" key="3">
    <source>
        <dbReference type="EMBL" id="RDZ14711.1"/>
    </source>
</evidence>
<evidence type="ECO:0000256" key="1">
    <source>
        <dbReference type="SAM" id="Phobius"/>
    </source>
</evidence>
<feature type="transmembrane region" description="Helical" evidence="1">
    <location>
        <begin position="185"/>
        <end position="206"/>
    </location>
</feature>
<dbReference type="Proteomes" id="UP000256519">
    <property type="component" value="Unassembled WGS sequence"/>
</dbReference>
<gene>
    <name evidence="3" type="ORF">C3744_12530</name>
</gene>
<feature type="transmembrane region" description="Helical" evidence="1">
    <location>
        <begin position="112"/>
        <end position="131"/>
    </location>
</feature>
<dbReference type="Pfam" id="PF07853">
    <property type="entry name" value="DUF1648"/>
    <property type="match status" value="1"/>
</dbReference>
<dbReference type="InterPro" id="IPR012867">
    <property type="entry name" value="DUF1648"/>
</dbReference>
<proteinExistence type="predicted"/>
<evidence type="ECO:0000313" key="4">
    <source>
        <dbReference type="Proteomes" id="UP000256519"/>
    </source>
</evidence>
<name>A0A3D8X2S3_PRIMG</name>
<keyword evidence="1" id="KW-0472">Membrane</keyword>
<feature type="transmembrane region" description="Helical" evidence="1">
    <location>
        <begin position="47"/>
        <end position="66"/>
    </location>
</feature>
<dbReference type="GO" id="GO:0009636">
    <property type="term" value="P:response to toxic substance"/>
    <property type="evidence" value="ECO:0007669"/>
    <property type="project" value="TreeGrafter"/>
</dbReference>
<feature type="transmembrane region" description="Helical" evidence="1">
    <location>
        <begin position="160"/>
        <end position="179"/>
    </location>
</feature>
<accession>A0A3D8X2S3</accession>